<organism evidence="3">
    <name type="scientific">Paenibacillus ihbetae</name>
    <dbReference type="NCBI Taxonomy" id="1870820"/>
    <lineage>
        <taxon>Bacteria</taxon>
        <taxon>Bacillati</taxon>
        <taxon>Bacillota</taxon>
        <taxon>Bacilli</taxon>
        <taxon>Bacillales</taxon>
        <taxon>Paenibacillaceae</taxon>
        <taxon>Paenibacillus</taxon>
    </lineage>
</organism>
<dbReference type="Pfam" id="PF13349">
    <property type="entry name" value="DUF4097"/>
    <property type="match status" value="1"/>
</dbReference>
<name>A0A1B2DUJ9_9BACL</name>
<keyword evidence="1" id="KW-0812">Transmembrane</keyword>
<feature type="transmembrane region" description="Helical" evidence="1">
    <location>
        <begin position="7"/>
        <end position="24"/>
    </location>
</feature>
<gene>
    <name evidence="3" type="ORF">BBD41_01620</name>
</gene>
<dbReference type="Gene3D" id="2.160.20.120">
    <property type="match status" value="1"/>
</dbReference>
<dbReference type="RefSeq" id="WP_099476501.1">
    <property type="nucleotide sequence ID" value="NZ_CP016809.1"/>
</dbReference>
<dbReference type="KEGG" id="pib:BBD41_01620"/>
<dbReference type="EMBL" id="CP016809">
    <property type="protein sequence ID" value="ANY71384.1"/>
    <property type="molecule type" value="Genomic_DNA"/>
</dbReference>
<evidence type="ECO:0000313" key="3">
    <source>
        <dbReference type="EMBL" id="ANY71384.1"/>
    </source>
</evidence>
<protein>
    <recommendedName>
        <fullName evidence="2">DUF4097 domain-containing protein</fullName>
    </recommendedName>
</protein>
<accession>A0A1B2DUJ9</accession>
<proteinExistence type="predicted"/>
<evidence type="ECO:0000256" key="1">
    <source>
        <dbReference type="SAM" id="Phobius"/>
    </source>
</evidence>
<reference evidence="3" key="1">
    <citation type="submission" date="2016-08" db="EMBL/GenBank/DDBJ databases">
        <title>Complete Genome Seqeunce of Paenibacillus sp. nov. IHBB 9852 from high altitute lake of Indian trans-Himalayas.</title>
        <authorList>
            <person name="Kiran S."/>
            <person name="Swarnkar M.K."/>
            <person name="Rana A."/>
            <person name="Tewari R."/>
            <person name="Gulati A."/>
        </authorList>
    </citation>
    <scope>NUCLEOTIDE SEQUENCE [LARGE SCALE GENOMIC DNA]</scope>
    <source>
        <strain evidence="3">IHBB 9852</strain>
    </source>
</reference>
<feature type="domain" description="DUF4097" evidence="2">
    <location>
        <begin position="52"/>
        <end position="301"/>
    </location>
</feature>
<keyword evidence="1" id="KW-1133">Transmembrane helix</keyword>
<keyword evidence="1" id="KW-0472">Membrane</keyword>
<evidence type="ECO:0000259" key="2">
    <source>
        <dbReference type="Pfam" id="PF13349"/>
    </source>
</evidence>
<dbReference type="InterPro" id="IPR025164">
    <property type="entry name" value="Toastrack_DUF4097"/>
</dbReference>
<dbReference type="AlphaFoldDB" id="A0A1B2DUJ9"/>
<sequence length="302" mass="32234">MKRRTGVWIVVAGVLLLIFTWNPLNIFSNVNFGFSFSTKEIHEEQAVSPEEVQRLDIRTGSGDIEVVQGSLDEIVIRLDGKVSKQIADQVKLKVETKGETLSVGIDAPDHIGFGVRIMDTDLTVELPEKMWSAADIEAGSGDIEIAGLQGEDISVKVGSGDIHIEDIDAVTIGLKSGSGDISAERYKASLMKFEAGSGSVDLQDGEAELQGEASSGNIQLEADELLQDADLRVGSGDVTVDLDQEPSSLTVDFKGGSGTGKVSWDGFQSEEKDKDKGVLRGTFGSGDVLLKVRTGSGDFNLE</sequence>